<evidence type="ECO:0000313" key="9">
    <source>
        <dbReference type="EMBL" id="CAG9976213.1"/>
    </source>
</evidence>
<dbReference type="InterPro" id="IPR011701">
    <property type="entry name" value="MFS"/>
</dbReference>
<name>A0A9N9U4J0_9HYPO</name>
<evidence type="ECO:0000256" key="7">
    <source>
        <dbReference type="SAM" id="Phobius"/>
    </source>
</evidence>
<feature type="transmembrane region" description="Helical" evidence="7">
    <location>
        <begin position="425"/>
        <end position="447"/>
    </location>
</feature>
<sequence>MTGLNSSGEKKPPELSKSLPGSPIAAVSQTLSTNNNIPSLETHDLEKGTLDTGRDSHASSPERQDPNLVTWAGPDDVENPKNWPNGIKWRYTVAVSLLVFISPVSSAMIAPAMENLGTELGMNSEIEVYLSLAIFILAYAVGPIFFGPASELYGRVQLLQISNLWYIAWNLGCGFAQNKSQFFAFRFLAGIGGSAPLALGGGAISDIWSAEQRGKAMGLYTLGPMLGPVVGPIGGGFIAEYTTWRWVFWSTSAAAAVVQLVGVFWLKESHPATLLRWKRNALFRATRNINLHTEEKHESFPVKLGNAVLRPARLFATQPIVTCISVYMAYLFGVTYLMFATFPTIWTKIYGEKQSIGGLNYLSIAVGSFVGLFINIRFVDRIYKSLKAKNNDVGRPEFRMPCMMVGSVITTIGLFWYGWSIQGRAHWIMPNIGALIYTAGTISCLQGMQTYIVDCYQTYAASALAACAILRSLAGFGFPLFAPYLYKDLGYGWGTTVLAFLSIAIGWTAPFIFWYFGPKLRAISQYASG</sequence>
<feature type="transmembrane region" description="Helical" evidence="7">
    <location>
        <begin position="91"/>
        <end position="113"/>
    </location>
</feature>
<dbReference type="GO" id="GO:0022857">
    <property type="term" value="F:transmembrane transporter activity"/>
    <property type="evidence" value="ECO:0007669"/>
    <property type="project" value="InterPro"/>
</dbReference>
<dbReference type="PANTHER" id="PTHR23502:SF143">
    <property type="entry name" value="MULTIDRUG TRANSPORTER, PUTATIVE (AFU_ORTHOLOGUE AFUA_7G04900)-RELATED"/>
    <property type="match status" value="1"/>
</dbReference>
<feature type="region of interest" description="Disordered" evidence="6">
    <location>
        <begin position="1"/>
        <end position="77"/>
    </location>
</feature>
<feature type="transmembrane region" description="Helical" evidence="7">
    <location>
        <begin position="244"/>
        <end position="266"/>
    </location>
</feature>
<feature type="transmembrane region" description="Helical" evidence="7">
    <location>
        <begin position="158"/>
        <end position="177"/>
    </location>
</feature>
<dbReference type="PROSITE" id="PS50850">
    <property type="entry name" value="MFS"/>
    <property type="match status" value="1"/>
</dbReference>
<dbReference type="OrthoDB" id="6770063at2759"/>
<evidence type="ECO:0000256" key="3">
    <source>
        <dbReference type="ARBA" id="ARBA00022989"/>
    </source>
</evidence>
<feature type="transmembrane region" description="Helical" evidence="7">
    <location>
        <begin position="459"/>
        <end position="481"/>
    </location>
</feature>
<dbReference type="Proteomes" id="UP000754883">
    <property type="component" value="Unassembled WGS sequence"/>
</dbReference>
<organism evidence="9 10">
    <name type="scientific">Clonostachys byssicola</name>
    <dbReference type="NCBI Taxonomy" id="160290"/>
    <lineage>
        <taxon>Eukaryota</taxon>
        <taxon>Fungi</taxon>
        <taxon>Dikarya</taxon>
        <taxon>Ascomycota</taxon>
        <taxon>Pezizomycotina</taxon>
        <taxon>Sordariomycetes</taxon>
        <taxon>Hypocreomycetidae</taxon>
        <taxon>Hypocreales</taxon>
        <taxon>Bionectriaceae</taxon>
        <taxon>Clonostachys</taxon>
    </lineage>
</organism>
<evidence type="ECO:0000256" key="5">
    <source>
        <dbReference type="ARBA" id="ARBA00023180"/>
    </source>
</evidence>
<dbReference type="InterPro" id="IPR036259">
    <property type="entry name" value="MFS_trans_sf"/>
</dbReference>
<feature type="domain" description="Major facilitator superfamily (MFS) profile" evidence="8">
    <location>
        <begin position="91"/>
        <end position="521"/>
    </location>
</feature>
<feature type="transmembrane region" description="Helical" evidence="7">
    <location>
        <begin position="128"/>
        <end position="146"/>
    </location>
</feature>
<comment type="subcellular location">
    <subcellularLocation>
        <location evidence="1">Membrane</location>
        <topology evidence="1">Multi-pass membrane protein</topology>
    </subcellularLocation>
</comment>
<keyword evidence="2 7" id="KW-0812">Transmembrane</keyword>
<feature type="transmembrane region" description="Helical" evidence="7">
    <location>
        <begin position="359"/>
        <end position="379"/>
    </location>
</feature>
<feature type="transmembrane region" description="Helical" evidence="7">
    <location>
        <begin position="217"/>
        <end position="238"/>
    </location>
</feature>
<protein>
    <recommendedName>
        <fullName evidence="8">Major facilitator superfamily (MFS) profile domain-containing protein</fullName>
    </recommendedName>
</protein>
<keyword evidence="10" id="KW-1185">Reference proteome</keyword>
<dbReference type="EMBL" id="CABFNO020001273">
    <property type="protein sequence ID" value="CAG9976213.1"/>
    <property type="molecule type" value="Genomic_DNA"/>
</dbReference>
<comment type="caution">
    <text evidence="9">The sequence shown here is derived from an EMBL/GenBank/DDBJ whole genome shotgun (WGS) entry which is preliminary data.</text>
</comment>
<reference evidence="10" key="1">
    <citation type="submission" date="2019-06" db="EMBL/GenBank/DDBJ databases">
        <authorList>
            <person name="Broberg M."/>
        </authorList>
    </citation>
    <scope>NUCLEOTIDE SEQUENCE [LARGE SCALE GENOMIC DNA]</scope>
</reference>
<evidence type="ECO:0000256" key="2">
    <source>
        <dbReference type="ARBA" id="ARBA00022692"/>
    </source>
</evidence>
<feature type="transmembrane region" description="Helical" evidence="7">
    <location>
        <begin position="400"/>
        <end position="419"/>
    </location>
</feature>
<keyword evidence="3 7" id="KW-1133">Transmembrane helix</keyword>
<feature type="compositionally biased region" description="Basic and acidic residues" evidence="6">
    <location>
        <begin position="41"/>
        <end position="65"/>
    </location>
</feature>
<proteinExistence type="predicted"/>
<dbReference type="GO" id="GO:0016020">
    <property type="term" value="C:membrane"/>
    <property type="evidence" value="ECO:0007669"/>
    <property type="project" value="UniProtKB-SubCell"/>
</dbReference>
<evidence type="ECO:0000256" key="4">
    <source>
        <dbReference type="ARBA" id="ARBA00023136"/>
    </source>
</evidence>
<feature type="transmembrane region" description="Helical" evidence="7">
    <location>
        <begin position="183"/>
        <end position="205"/>
    </location>
</feature>
<feature type="transmembrane region" description="Helical" evidence="7">
    <location>
        <begin position="320"/>
        <end position="339"/>
    </location>
</feature>
<keyword evidence="4 7" id="KW-0472">Membrane</keyword>
<dbReference type="Pfam" id="PF07690">
    <property type="entry name" value="MFS_1"/>
    <property type="match status" value="1"/>
</dbReference>
<keyword evidence="5" id="KW-0325">Glycoprotein</keyword>
<dbReference type="CDD" id="cd17323">
    <property type="entry name" value="MFS_Tpo1_MDR_like"/>
    <property type="match status" value="1"/>
</dbReference>
<feature type="compositionally biased region" description="Polar residues" evidence="6">
    <location>
        <begin position="27"/>
        <end position="39"/>
    </location>
</feature>
<dbReference type="PANTHER" id="PTHR23502">
    <property type="entry name" value="MAJOR FACILITATOR SUPERFAMILY"/>
    <property type="match status" value="1"/>
</dbReference>
<evidence type="ECO:0000259" key="8">
    <source>
        <dbReference type="PROSITE" id="PS50850"/>
    </source>
</evidence>
<dbReference type="Gene3D" id="1.20.1250.20">
    <property type="entry name" value="MFS general substrate transporter like domains"/>
    <property type="match status" value="1"/>
</dbReference>
<dbReference type="AlphaFoldDB" id="A0A9N9U4J0"/>
<dbReference type="SUPFAM" id="SSF103473">
    <property type="entry name" value="MFS general substrate transporter"/>
    <property type="match status" value="1"/>
</dbReference>
<gene>
    <name evidence="9" type="ORF">CBYS24578_00014119</name>
</gene>
<dbReference type="InterPro" id="IPR020846">
    <property type="entry name" value="MFS_dom"/>
</dbReference>
<evidence type="ECO:0000256" key="6">
    <source>
        <dbReference type="SAM" id="MobiDB-lite"/>
    </source>
</evidence>
<accession>A0A9N9U4J0</accession>
<dbReference type="FunFam" id="1.20.1250.20:FF:000011">
    <property type="entry name" value="MFS multidrug transporter, putative"/>
    <property type="match status" value="1"/>
</dbReference>
<reference evidence="9 10" key="2">
    <citation type="submission" date="2021-10" db="EMBL/GenBank/DDBJ databases">
        <authorList>
            <person name="Piombo E."/>
        </authorList>
    </citation>
    <scope>NUCLEOTIDE SEQUENCE [LARGE SCALE GENOMIC DNA]</scope>
</reference>
<evidence type="ECO:0000313" key="10">
    <source>
        <dbReference type="Proteomes" id="UP000754883"/>
    </source>
</evidence>
<feature type="transmembrane region" description="Helical" evidence="7">
    <location>
        <begin position="493"/>
        <end position="516"/>
    </location>
</feature>
<evidence type="ECO:0000256" key="1">
    <source>
        <dbReference type="ARBA" id="ARBA00004141"/>
    </source>
</evidence>